<protein>
    <submittedName>
        <fullName evidence="2">Uncharacterized protein</fullName>
    </submittedName>
</protein>
<name>A0A9J7BIR3_9BACT</name>
<dbReference type="RefSeq" id="WP_260791762.1">
    <property type="nucleotide sequence ID" value="NZ_CP093313.1"/>
</dbReference>
<dbReference type="EMBL" id="CP093313">
    <property type="protein sequence ID" value="UWZ82575.1"/>
    <property type="molecule type" value="Genomic_DNA"/>
</dbReference>
<feature type="transmembrane region" description="Helical" evidence="1">
    <location>
        <begin position="107"/>
        <end position="126"/>
    </location>
</feature>
<evidence type="ECO:0000313" key="3">
    <source>
        <dbReference type="Proteomes" id="UP001059380"/>
    </source>
</evidence>
<dbReference type="Proteomes" id="UP001059380">
    <property type="component" value="Chromosome"/>
</dbReference>
<keyword evidence="1" id="KW-0812">Transmembrane</keyword>
<gene>
    <name evidence="2" type="ORF">MOP44_18625</name>
</gene>
<evidence type="ECO:0000313" key="2">
    <source>
        <dbReference type="EMBL" id="UWZ82575.1"/>
    </source>
</evidence>
<accession>A0A9J7BIR3</accession>
<reference evidence="2" key="1">
    <citation type="submission" date="2021-04" db="EMBL/GenBank/DDBJ databases">
        <title>Phylogenetic analysis of Acidobacteriaceae.</title>
        <authorList>
            <person name="Qiu L."/>
            <person name="Zhang Q."/>
        </authorList>
    </citation>
    <scope>NUCLEOTIDE SEQUENCE</scope>
    <source>
        <strain evidence="2">DSM 25168</strain>
    </source>
</reference>
<dbReference type="AlphaFoldDB" id="A0A9J7BIR3"/>
<dbReference type="KEGG" id="orp:MOP44_18625"/>
<organism evidence="2 3">
    <name type="scientific">Occallatibacter riparius</name>
    <dbReference type="NCBI Taxonomy" id="1002689"/>
    <lineage>
        <taxon>Bacteria</taxon>
        <taxon>Pseudomonadati</taxon>
        <taxon>Acidobacteriota</taxon>
        <taxon>Terriglobia</taxon>
        <taxon>Terriglobales</taxon>
        <taxon>Acidobacteriaceae</taxon>
        <taxon>Occallatibacter</taxon>
    </lineage>
</organism>
<feature type="transmembrane region" description="Helical" evidence="1">
    <location>
        <begin position="48"/>
        <end position="71"/>
    </location>
</feature>
<keyword evidence="1" id="KW-0472">Membrane</keyword>
<sequence>MKATVLYRLASVLLIVFVAANTIWLVYFWHTAATNAPHFPFGHSDLSYAQVVLALEVFGSLCILFGAYLSWHLGAIARRMPQAIGALGWALLAFQTVGAFVCLFYLSGFAFLVAALIAVCTAGAIGRTPQASA</sequence>
<keyword evidence="3" id="KW-1185">Reference proteome</keyword>
<evidence type="ECO:0000256" key="1">
    <source>
        <dbReference type="SAM" id="Phobius"/>
    </source>
</evidence>
<proteinExistence type="predicted"/>
<keyword evidence="1" id="KW-1133">Transmembrane helix</keyword>
<feature type="transmembrane region" description="Helical" evidence="1">
    <location>
        <begin position="7"/>
        <end position="28"/>
    </location>
</feature>
<feature type="transmembrane region" description="Helical" evidence="1">
    <location>
        <begin position="83"/>
        <end position="101"/>
    </location>
</feature>